<accession>A0A4C1ZPB3</accession>
<feature type="region of interest" description="Disordered" evidence="1">
    <location>
        <begin position="152"/>
        <end position="181"/>
    </location>
</feature>
<dbReference type="AlphaFoldDB" id="A0A4C1ZPB3"/>
<evidence type="ECO:0000313" key="4">
    <source>
        <dbReference type="EMBL" id="GBP89093.1"/>
    </source>
</evidence>
<dbReference type="InterPro" id="IPR025476">
    <property type="entry name" value="Helitron_helicase-like"/>
</dbReference>
<protein>
    <submittedName>
        <fullName evidence="4">Uncharacterized protein</fullName>
    </submittedName>
</protein>
<keyword evidence="5" id="KW-1185">Reference proteome</keyword>
<dbReference type="Proteomes" id="UP000299102">
    <property type="component" value="Unassembled WGS sequence"/>
</dbReference>
<name>A0A4C1ZPB3_EUMVA</name>
<organism evidence="4 5">
    <name type="scientific">Eumeta variegata</name>
    <name type="common">Bagworm moth</name>
    <name type="synonym">Eumeta japonica</name>
    <dbReference type="NCBI Taxonomy" id="151549"/>
    <lineage>
        <taxon>Eukaryota</taxon>
        <taxon>Metazoa</taxon>
        <taxon>Ecdysozoa</taxon>
        <taxon>Arthropoda</taxon>
        <taxon>Hexapoda</taxon>
        <taxon>Insecta</taxon>
        <taxon>Pterygota</taxon>
        <taxon>Neoptera</taxon>
        <taxon>Endopterygota</taxon>
        <taxon>Lepidoptera</taxon>
        <taxon>Glossata</taxon>
        <taxon>Ditrysia</taxon>
        <taxon>Tineoidea</taxon>
        <taxon>Psychidae</taxon>
        <taxon>Oiketicinae</taxon>
        <taxon>Eumeta</taxon>
    </lineage>
</organism>
<sequence>MEAIRRNSQECSEKLRTDAARAQGGAESHDLGTSTASPAMDFAQEHDEVPMVIIKTECDAEDTTTTQGLGVRHAHLLQSLVSDIGLHVKEKDDIALKTENETDMVIKQELDIEPIVLLQHTTPCSLKPAVQVDACTRSCEPPAQFLALGKQNRREERGPRSNITMEPDVQIPSTSSTPMETDDIVPPTSAIPFAVPHTPHNAKAQRQRMYRKRKAAERTPAEAADFAKAAAERQRRCKQRRLANSALDTGTLESATVSAPVVVERTVTAQTSAQRQRAYRQRRAAQIVSQISTPPTHTAVQPEQSTWNIKWSSSIKRFKTTFLDNEFGHACSVCDRLWFKNDLKIITATQLQVISDWFVKENRQLREEDYTHICNTCRFSLNKHKLPTLAKVNGFSYPEIPPGLPPLDPISERLISPRLPFMQVRRLRHDFSYGIIGQVINVPVNVEDMVKCLPRHLDEDDVINVNIKRNLAHKTNYISGYMSKRTIKEWLDVLQNSSLYRLYDIKVDLSRLQTVVPPEEDLQDDSAHRIETIAAECTPESEILASRQHTLLWNEEDCLDIAPGHRAMPLNIIYDRHAEELSFPAIYYGQPRCFHMGVSVTPYMMATSELRRSDRRGATPQKVLYVAMKILRFRMVDGFYSTFRNVSTTENVTRRMLEDPEFLKEFVVQNLAFMKSVPNSVQYWASRKRDLFAMLRQLGKPTIFLTLSANEVRWLILLNLLLKLSNKYPGKVAEDLNTSERCNLVGDDPVTCCIYFHKLVGTLMNMLKAKQSYNPFGQYFVKDYFFRIEFQHRGSPHAHILMWLNNDPHEAVSENMPMTIELVEKLSSVAKEDMPNRPSTPIKFTSTLSPSRSEVRRLADLGSRTGQCLLLESWFQCLRLMDAGQHSKKNPRSYERVSANVHTLAWMTF</sequence>
<dbReference type="InterPro" id="IPR046700">
    <property type="entry name" value="DUF6570"/>
</dbReference>
<comment type="caution">
    <text evidence="4">The sequence shown here is derived from an EMBL/GenBank/DDBJ whole genome shotgun (WGS) entry which is preliminary data.</text>
</comment>
<dbReference type="EMBL" id="BGZK01001974">
    <property type="protein sequence ID" value="GBP89093.1"/>
    <property type="molecule type" value="Genomic_DNA"/>
</dbReference>
<evidence type="ECO:0000259" key="2">
    <source>
        <dbReference type="Pfam" id="PF14214"/>
    </source>
</evidence>
<dbReference type="Pfam" id="PF20209">
    <property type="entry name" value="DUF6570"/>
    <property type="match status" value="1"/>
</dbReference>
<reference evidence="4 5" key="1">
    <citation type="journal article" date="2019" name="Commun. Biol.">
        <title>The bagworm genome reveals a unique fibroin gene that provides high tensile strength.</title>
        <authorList>
            <person name="Kono N."/>
            <person name="Nakamura H."/>
            <person name="Ohtoshi R."/>
            <person name="Tomita M."/>
            <person name="Numata K."/>
            <person name="Arakawa K."/>
        </authorList>
    </citation>
    <scope>NUCLEOTIDE SEQUENCE [LARGE SCALE GENOMIC DNA]</scope>
</reference>
<evidence type="ECO:0000313" key="5">
    <source>
        <dbReference type="Proteomes" id="UP000299102"/>
    </source>
</evidence>
<proteinExistence type="predicted"/>
<dbReference type="Pfam" id="PF14214">
    <property type="entry name" value="Helitron_like_N"/>
    <property type="match status" value="1"/>
</dbReference>
<feature type="domain" description="DUF6570" evidence="3">
    <location>
        <begin position="383"/>
        <end position="512"/>
    </location>
</feature>
<dbReference type="STRING" id="151549.A0A4C1ZPB3"/>
<feature type="region of interest" description="Disordered" evidence="1">
    <location>
        <begin position="1"/>
        <end position="37"/>
    </location>
</feature>
<dbReference type="OrthoDB" id="416437at2759"/>
<evidence type="ECO:0000259" key="3">
    <source>
        <dbReference type="Pfam" id="PF20209"/>
    </source>
</evidence>
<evidence type="ECO:0000256" key="1">
    <source>
        <dbReference type="SAM" id="MobiDB-lite"/>
    </source>
</evidence>
<gene>
    <name evidence="4" type="ORF">EVAR_64158_1</name>
</gene>
<feature type="domain" description="Helitron helicase-like" evidence="2">
    <location>
        <begin position="667"/>
        <end position="802"/>
    </location>
</feature>
<feature type="compositionally biased region" description="Basic and acidic residues" evidence="1">
    <location>
        <begin position="1"/>
        <end position="19"/>
    </location>
</feature>